<reference evidence="3 4" key="1">
    <citation type="submission" date="2016-04" db="EMBL/GenBank/DDBJ databases">
        <authorList>
            <person name="Evans L.H."/>
            <person name="Alamgir A."/>
            <person name="Owens N."/>
            <person name="Weber N.D."/>
            <person name="Virtaneva K."/>
            <person name="Barbian K."/>
            <person name="Babar A."/>
            <person name="Rosenke K."/>
        </authorList>
    </citation>
    <scope>NUCLEOTIDE SEQUENCE [LARGE SCALE GENOMIC DNA]</scope>
    <source>
        <strain evidence="3">NIES-2108</strain>
    </source>
</reference>
<dbReference type="Proteomes" id="UP000252085">
    <property type="component" value="Unassembled WGS sequence"/>
</dbReference>
<dbReference type="EMBL" id="LXQE01000136">
    <property type="protein sequence ID" value="RCJ37581.1"/>
    <property type="molecule type" value="Genomic_DNA"/>
</dbReference>
<evidence type="ECO:0000313" key="4">
    <source>
        <dbReference type="Proteomes" id="UP000252085"/>
    </source>
</evidence>
<dbReference type="Gene3D" id="3.30.2310.20">
    <property type="entry name" value="RelE-like"/>
    <property type="match status" value="1"/>
</dbReference>
<gene>
    <name evidence="3" type="ORF">A6769_11810</name>
</gene>
<evidence type="ECO:0000256" key="2">
    <source>
        <dbReference type="ARBA" id="ARBA00022649"/>
    </source>
</evidence>
<accession>A0A367RNZ5</accession>
<comment type="similarity">
    <text evidence="1">Belongs to the RelE toxin family.</text>
</comment>
<organism evidence="3 4">
    <name type="scientific">Nostoc punctiforme NIES-2108</name>
    <dbReference type="NCBI Taxonomy" id="1356359"/>
    <lineage>
        <taxon>Bacteria</taxon>
        <taxon>Bacillati</taxon>
        <taxon>Cyanobacteriota</taxon>
        <taxon>Cyanophyceae</taxon>
        <taxon>Nostocales</taxon>
        <taxon>Nostocaceae</taxon>
        <taxon>Nostoc</taxon>
    </lineage>
</organism>
<dbReference type="Pfam" id="PF05016">
    <property type="entry name" value="ParE_toxin"/>
    <property type="match status" value="1"/>
</dbReference>
<dbReference type="SUPFAM" id="SSF143011">
    <property type="entry name" value="RelE-like"/>
    <property type="match status" value="1"/>
</dbReference>
<sequence>MSYEIEFKSEATIGFETLTSTIQERILRKIRWLSENFEDLTPQPLSADLSGLFKLRIGDYRVIYSFDTEVQLITIHQVGHRRDIYN</sequence>
<proteinExistence type="inferred from homology"/>
<keyword evidence="2" id="KW-1277">Toxin-antitoxin system</keyword>
<evidence type="ECO:0000313" key="3">
    <source>
        <dbReference type="EMBL" id="RCJ37581.1"/>
    </source>
</evidence>
<dbReference type="PANTHER" id="PTHR35601">
    <property type="entry name" value="TOXIN RELE"/>
    <property type="match status" value="1"/>
</dbReference>
<comment type="caution">
    <text evidence="3">The sequence shown here is derived from an EMBL/GenBank/DDBJ whole genome shotgun (WGS) entry which is preliminary data.</text>
</comment>
<dbReference type="InterPro" id="IPR035093">
    <property type="entry name" value="RelE/ParE_toxin_dom_sf"/>
</dbReference>
<protein>
    <submittedName>
        <fullName evidence="3">Toxin</fullName>
    </submittedName>
</protein>
<evidence type="ECO:0000256" key="1">
    <source>
        <dbReference type="ARBA" id="ARBA00006226"/>
    </source>
</evidence>
<dbReference type="InterPro" id="IPR007712">
    <property type="entry name" value="RelE/ParE_toxin"/>
</dbReference>
<dbReference type="PANTHER" id="PTHR35601:SF1">
    <property type="entry name" value="TOXIN RELE"/>
    <property type="match status" value="1"/>
</dbReference>
<name>A0A367RNZ5_NOSPU</name>
<dbReference type="AlphaFoldDB" id="A0A367RNZ5"/>